<dbReference type="AlphaFoldDB" id="A0AAN9AKP0"/>
<sequence>MDLNYDDQSALEDYFKHTFQKKLLLYMPQREKEHLTPATQILEKRRELEEVEKARKAEKEEFRMKMESLAARRDEIEIRENQLKESLLKFDTFIKENDAKLTRARNKANREREAIYQKEHEIDCLLEEKQNLEWQLCKLKHHTTRYDMFHEFLRVVMAEGGGYDEPRAVMTRHKTLTSLLVQLRVKEKLRNAMLEAFRRNMAGFREEMEDVIMRQHNTISKLQKKHELANAKRLHWENEYNQAVTAASEKTMLEGKLRMAARNMYVIVRTRMKRPALSEEFREHMKHVHNYITDLKKIIAELNKEEAAKKKEEEKRNSARKSHTS</sequence>
<gene>
    <name evidence="4" type="ORF">V1264_022596</name>
</gene>
<feature type="domain" description="DUF4200" evidence="3">
    <location>
        <begin position="42"/>
        <end position="156"/>
    </location>
</feature>
<dbReference type="EMBL" id="JBAMIC010004070">
    <property type="protein sequence ID" value="KAK7088710.1"/>
    <property type="molecule type" value="Genomic_DNA"/>
</dbReference>
<evidence type="ECO:0000256" key="2">
    <source>
        <dbReference type="SAM" id="Coils"/>
    </source>
</evidence>
<dbReference type="GO" id="GO:0005856">
    <property type="term" value="C:cytoskeleton"/>
    <property type="evidence" value="ECO:0007669"/>
    <property type="project" value="UniProtKB-ARBA"/>
</dbReference>
<dbReference type="PANTHER" id="PTHR21683:SF2">
    <property type="entry name" value="COILED-COIL DOMAIN-CONTAINING PROTEIN 42 LIKE-2-LIKE"/>
    <property type="match status" value="1"/>
</dbReference>
<name>A0AAN9AKP0_9CAEN</name>
<keyword evidence="1 2" id="KW-0175">Coiled coil</keyword>
<evidence type="ECO:0000259" key="3">
    <source>
        <dbReference type="Pfam" id="PF13863"/>
    </source>
</evidence>
<dbReference type="InterPro" id="IPR025252">
    <property type="entry name" value="DUF4200"/>
</dbReference>
<protein>
    <recommendedName>
        <fullName evidence="3">DUF4200 domain-containing protein</fullName>
    </recommendedName>
</protein>
<evidence type="ECO:0000313" key="5">
    <source>
        <dbReference type="Proteomes" id="UP001374579"/>
    </source>
</evidence>
<dbReference type="PANTHER" id="PTHR21683">
    <property type="entry name" value="COILED-COIL DOMAIN-CONTAINING PROTEIN 42 LIKE-2-LIKE-RELATED"/>
    <property type="match status" value="1"/>
</dbReference>
<dbReference type="Pfam" id="PF13863">
    <property type="entry name" value="DUF4200"/>
    <property type="match status" value="1"/>
</dbReference>
<feature type="coiled-coil region" evidence="2">
    <location>
        <begin position="292"/>
        <end position="322"/>
    </location>
</feature>
<organism evidence="4 5">
    <name type="scientific">Littorina saxatilis</name>
    <dbReference type="NCBI Taxonomy" id="31220"/>
    <lineage>
        <taxon>Eukaryota</taxon>
        <taxon>Metazoa</taxon>
        <taxon>Spiralia</taxon>
        <taxon>Lophotrochozoa</taxon>
        <taxon>Mollusca</taxon>
        <taxon>Gastropoda</taxon>
        <taxon>Caenogastropoda</taxon>
        <taxon>Littorinimorpha</taxon>
        <taxon>Littorinoidea</taxon>
        <taxon>Littorinidae</taxon>
        <taxon>Littorina</taxon>
    </lineage>
</organism>
<evidence type="ECO:0000313" key="4">
    <source>
        <dbReference type="EMBL" id="KAK7088710.1"/>
    </source>
</evidence>
<proteinExistence type="predicted"/>
<feature type="coiled-coil region" evidence="2">
    <location>
        <begin position="41"/>
        <end position="135"/>
    </location>
</feature>
<evidence type="ECO:0000256" key="1">
    <source>
        <dbReference type="ARBA" id="ARBA00023054"/>
    </source>
</evidence>
<dbReference type="Proteomes" id="UP001374579">
    <property type="component" value="Unassembled WGS sequence"/>
</dbReference>
<reference evidence="4 5" key="1">
    <citation type="submission" date="2024-02" db="EMBL/GenBank/DDBJ databases">
        <title>Chromosome-scale genome assembly of the rough periwinkle Littorina saxatilis.</title>
        <authorList>
            <person name="De Jode A."/>
            <person name="Faria R."/>
            <person name="Formenti G."/>
            <person name="Sims Y."/>
            <person name="Smith T.P."/>
            <person name="Tracey A."/>
            <person name="Wood J.M.D."/>
            <person name="Zagrodzka Z.B."/>
            <person name="Johannesson K."/>
            <person name="Butlin R.K."/>
            <person name="Leder E.H."/>
        </authorList>
    </citation>
    <scope>NUCLEOTIDE SEQUENCE [LARGE SCALE GENOMIC DNA]</scope>
    <source>
        <strain evidence="4">Snail1</strain>
        <tissue evidence="4">Muscle</tissue>
    </source>
</reference>
<accession>A0AAN9AKP0</accession>
<dbReference type="InterPro" id="IPR051147">
    <property type="entry name" value="CFAP_domain-containing"/>
</dbReference>
<keyword evidence="5" id="KW-1185">Reference proteome</keyword>
<feature type="coiled-coil region" evidence="2">
    <location>
        <begin position="205"/>
        <end position="239"/>
    </location>
</feature>
<comment type="caution">
    <text evidence="4">The sequence shown here is derived from an EMBL/GenBank/DDBJ whole genome shotgun (WGS) entry which is preliminary data.</text>
</comment>